<organism evidence="1 2">
    <name type="scientific">Aspergillus aculeatinus CBS 121060</name>
    <dbReference type="NCBI Taxonomy" id="1448322"/>
    <lineage>
        <taxon>Eukaryota</taxon>
        <taxon>Fungi</taxon>
        <taxon>Dikarya</taxon>
        <taxon>Ascomycota</taxon>
        <taxon>Pezizomycotina</taxon>
        <taxon>Eurotiomycetes</taxon>
        <taxon>Eurotiomycetidae</taxon>
        <taxon>Eurotiales</taxon>
        <taxon>Aspergillaceae</taxon>
        <taxon>Aspergillus</taxon>
        <taxon>Aspergillus subgen. Circumdati</taxon>
    </lineage>
</organism>
<dbReference type="Proteomes" id="UP000249661">
    <property type="component" value="Unassembled WGS sequence"/>
</dbReference>
<accession>A0ACD1H2R0</accession>
<keyword evidence="2" id="KW-1185">Reference proteome</keyword>
<gene>
    <name evidence="1" type="ORF">BO66DRAFT_328264</name>
</gene>
<reference evidence="1" key="1">
    <citation type="submission" date="2018-02" db="EMBL/GenBank/DDBJ databases">
        <title>The genomes of Aspergillus section Nigri reveals drivers in fungal speciation.</title>
        <authorList>
            <consortium name="DOE Joint Genome Institute"/>
            <person name="Vesth T.C."/>
            <person name="Nybo J."/>
            <person name="Theobald S."/>
            <person name="Brandl J."/>
            <person name="Frisvad J.C."/>
            <person name="Nielsen K.F."/>
            <person name="Lyhne E.K."/>
            <person name="Kogle M.E."/>
            <person name="Kuo A."/>
            <person name="Riley R."/>
            <person name="Clum A."/>
            <person name="Nolan M."/>
            <person name="Lipzen A."/>
            <person name="Salamov A."/>
            <person name="Henrissat B."/>
            <person name="Wiebenga A."/>
            <person name="De vries R.P."/>
            <person name="Grigoriev I.V."/>
            <person name="Mortensen U.H."/>
            <person name="Andersen M.R."/>
            <person name="Baker S.E."/>
        </authorList>
    </citation>
    <scope>NUCLEOTIDE SEQUENCE</scope>
    <source>
        <strain evidence="1">CBS 121060</strain>
    </source>
</reference>
<name>A0ACD1H2R0_9EURO</name>
<protein>
    <submittedName>
        <fullName evidence="1">Uncharacterized protein</fullName>
    </submittedName>
</protein>
<dbReference type="EMBL" id="KZ824971">
    <property type="protein sequence ID" value="RAH67834.1"/>
    <property type="molecule type" value="Genomic_DNA"/>
</dbReference>
<sequence length="683" mass="78947">MTAVGSRQIDPSQDTSPFPHEPIGLGTLRDVREERFYQGGTLTVLTTNGLPPSSPLIYDPYPDYESGEFRDAFTGRFRRCRGPSGQNLDRRSPRDMVSVYPGVPRNFPLPLIGSYEAMGLDAWVCTDRVSRLSPYGYNDEHLTRRRPGGREMLSWDNINWKRLELECLERNSGRFSSNVGLSEPMLTFPISASMPPHPDRPQFSTQGKQPRSRSAIILRAWHTMEWTENLKQHIRSLIMETSLHTGAEYEVFILLHVKDKQVPLYASDDDAVRKLREKYVPREFLDMTIMFNDDTLAGWYPKIEEHSPVLQYWQASQILSQLRPDFDYFWQLEMDARLTVNNFHFFERAEDFARQQPRKYLWERNSFLYIPGTHGTWESFTRLVNTAMEGRTSVWGAQFPPGITPTGPKPPVDDPRNDEYEWGVGEEADFLTFLPIFDPSSTEWPFVDTTWNINVQDLPRRASPVVMGRISKRLITLMHEALADKGIGLASEMTAPSFALWHGLKVVHVPHPIYLDGKWTPKELGRILNPGTPEKINGGSDSIWSWNHQWDHIIYRMSYMFTTQTAEDLFRRWLGYKIDPNQYTDGSYHQDPQGRNWFDGGDLVSSSRQADHLCIYLLTFPLLLSHDREKTYMEICAFLPCYCTRSKMSIPKKVQAWQSQSDLFKITHPKVLQRIIPSPHVAA</sequence>
<evidence type="ECO:0000313" key="1">
    <source>
        <dbReference type="EMBL" id="RAH67834.1"/>
    </source>
</evidence>
<proteinExistence type="predicted"/>
<evidence type="ECO:0000313" key="2">
    <source>
        <dbReference type="Proteomes" id="UP000249661"/>
    </source>
</evidence>